<organism evidence="1 2">
    <name type="scientific">Plakobranchus ocellatus</name>
    <dbReference type="NCBI Taxonomy" id="259542"/>
    <lineage>
        <taxon>Eukaryota</taxon>
        <taxon>Metazoa</taxon>
        <taxon>Spiralia</taxon>
        <taxon>Lophotrochozoa</taxon>
        <taxon>Mollusca</taxon>
        <taxon>Gastropoda</taxon>
        <taxon>Heterobranchia</taxon>
        <taxon>Euthyneura</taxon>
        <taxon>Panpulmonata</taxon>
        <taxon>Sacoglossa</taxon>
        <taxon>Placobranchoidea</taxon>
        <taxon>Plakobranchidae</taxon>
        <taxon>Plakobranchus</taxon>
    </lineage>
</organism>
<comment type="caution">
    <text evidence="1">The sequence shown here is derived from an EMBL/GenBank/DDBJ whole genome shotgun (WGS) entry which is preliminary data.</text>
</comment>
<protein>
    <submittedName>
        <fullName evidence="1">Uncharacterized protein</fullName>
    </submittedName>
</protein>
<gene>
    <name evidence="1" type="ORF">PoB_005189600</name>
</gene>
<keyword evidence="2" id="KW-1185">Reference proteome</keyword>
<dbReference type="Proteomes" id="UP000735302">
    <property type="component" value="Unassembled WGS sequence"/>
</dbReference>
<sequence>MKIWRSVGLFDFSVSGAMLDKHAWRIAFLDDCLYMFSLFKELALEFNIFEKRWTTLSCKEPFSAHGEQAPVKSLIPIAVAGKLIILSMSKNSKANGTYSTQQKFFEMQAETKTFSLVATVDDDDMELPITQWTVSGDMLVTVKASSMMFRQLSRLQYVHCYNASTRELVTHKISCTMESGIKLLVGGRTMYLLDKSGWYRSYNLDLGEWTGLTRYPQYGQIRGVASVMDTADATYPALSRVTCHAGASRWQVNTMLKPPKSHLEELLVGRDGELVTVDHTPPPHQFVTALCATSMDTRKLHTFRQATFQYLDLKDVPVEVKTCPSEEIDLWQE</sequence>
<evidence type="ECO:0000313" key="2">
    <source>
        <dbReference type="Proteomes" id="UP000735302"/>
    </source>
</evidence>
<evidence type="ECO:0000313" key="1">
    <source>
        <dbReference type="EMBL" id="GFO25391.1"/>
    </source>
</evidence>
<dbReference type="AlphaFoldDB" id="A0AAV4BQ85"/>
<name>A0AAV4BQ85_9GAST</name>
<proteinExistence type="predicted"/>
<accession>A0AAV4BQ85</accession>
<reference evidence="1 2" key="1">
    <citation type="journal article" date="2021" name="Elife">
        <title>Chloroplast acquisition without the gene transfer in kleptoplastic sea slugs, Plakobranchus ocellatus.</title>
        <authorList>
            <person name="Maeda T."/>
            <person name="Takahashi S."/>
            <person name="Yoshida T."/>
            <person name="Shimamura S."/>
            <person name="Takaki Y."/>
            <person name="Nagai Y."/>
            <person name="Toyoda A."/>
            <person name="Suzuki Y."/>
            <person name="Arimoto A."/>
            <person name="Ishii H."/>
            <person name="Satoh N."/>
            <person name="Nishiyama T."/>
            <person name="Hasebe M."/>
            <person name="Maruyama T."/>
            <person name="Minagawa J."/>
            <person name="Obokata J."/>
            <person name="Shigenobu S."/>
        </authorList>
    </citation>
    <scope>NUCLEOTIDE SEQUENCE [LARGE SCALE GENOMIC DNA]</scope>
</reference>
<dbReference type="EMBL" id="BLXT01005746">
    <property type="protein sequence ID" value="GFO25391.1"/>
    <property type="molecule type" value="Genomic_DNA"/>
</dbReference>